<dbReference type="SUPFAM" id="SSF143631">
    <property type="entry name" value="ApbE-like"/>
    <property type="match status" value="1"/>
</dbReference>
<dbReference type="GO" id="GO:0016740">
    <property type="term" value="F:transferase activity"/>
    <property type="evidence" value="ECO:0007669"/>
    <property type="project" value="UniProtKB-KW"/>
</dbReference>
<reference evidence="11 12" key="1">
    <citation type="submission" date="2018-04" db="EMBL/GenBank/DDBJ databases">
        <title>Bacteria isolated from cave deposits of Manipur.</title>
        <authorList>
            <person name="Sahoo D."/>
            <person name="Sarangthem I."/>
            <person name="Nandeibam J."/>
        </authorList>
    </citation>
    <scope>NUCLEOTIDE SEQUENCE [LARGE SCALE GENOMIC DNA]</scope>
    <source>
        <strain evidence="12">mrc11</strain>
    </source>
</reference>
<comment type="caution">
    <text evidence="11">The sequence shown here is derived from an EMBL/GenBank/DDBJ whole genome shotgun (WGS) entry which is preliminary data.</text>
</comment>
<evidence type="ECO:0000256" key="6">
    <source>
        <dbReference type="ARBA" id="ARBA00022723"/>
    </source>
</evidence>
<evidence type="ECO:0000256" key="10">
    <source>
        <dbReference type="ARBA" id="ARBA00048540"/>
    </source>
</evidence>
<evidence type="ECO:0000313" key="11">
    <source>
        <dbReference type="EMBL" id="RAM35204.1"/>
    </source>
</evidence>
<keyword evidence="5 11" id="KW-0808">Transferase</keyword>
<dbReference type="InterPro" id="IPR003374">
    <property type="entry name" value="ApbE-like_sf"/>
</dbReference>
<dbReference type="EC" id="2.7.1.180" evidence="2"/>
<evidence type="ECO:0000256" key="5">
    <source>
        <dbReference type="ARBA" id="ARBA00022679"/>
    </source>
</evidence>
<keyword evidence="4" id="KW-0285">Flavoprotein</keyword>
<dbReference type="Gene3D" id="3.10.520.10">
    <property type="entry name" value="ApbE-like domains"/>
    <property type="match status" value="1"/>
</dbReference>
<evidence type="ECO:0000256" key="3">
    <source>
        <dbReference type="ARBA" id="ARBA00016337"/>
    </source>
</evidence>
<organism evidence="11 12">
    <name type="scientific">Arthrobacter globiformis</name>
    <dbReference type="NCBI Taxonomy" id="1665"/>
    <lineage>
        <taxon>Bacteria</taxon>
        <taxon>Bacillati</taxon>
        <taxon>Actinomycetota</taxon>
        <taxon>Actinomycetes</taxon>
        <taxon>Micrococcales</taxon>
        <taxon>Micrococcaceae</taxon>
        <taxon>Arthrobacter</taxon>
    </lineage>
</organism>
<keyword evidence="8" id="KW-0460">Magnesium</keyword>
<dbReference type="OrthoDB" id="3728306at2"/>
<dbReference type="GO" id="GO:0046872">
    <property type="term" value="F:metal ion binding"/>
    <property type="evidence" value="ECO:0007669"/>
    <property type="project" value="UniProtKB-KW"/>
</dbReference>
<evidence type="ECO:0000256" key="1">
    <source>
        <dbReference type="ARBA" id="ARBA00001946"/>
    </source>
</evidence>
<evidence type="ECO:0000256" key="9">
    <source>
        <dbReference type="ARBA" id="ARBA00031306"/>
    </source>
</evidence>
<dbReference type="PANTHER" id="PTHR30040:SF2">
    <property type="entry name" value="FAD:PROTEIN FMN TRANSFERASE"/>
    <property type="match status" value="1"/>
</dbReference>
<evidence type="ECO:0000256" key="2">
    <source>
        <dbReference type="ARBA" id="ARBA00011955"/>
    </source>
</evidence>
<gene>
    <name evidence="11" type="ORF">DBZ45_21735</name>
</gene>
<sequence>MPHPGWQGFRFDGIGTSWEISTPAPLPPVLRSSVLAEVERYDSTWSRFREDSLVARIAAAPGQYELPPEAAGLAALYRQLYTLSGGAMTPLIGESLERLGYDPQYSLRPRGEAAAPPAWDAVLEWHGTSLRTTAPVVLDIGAAGKGQLVDLLAEQLGSHGVPEFFIDASGDLLNGSTEDGGQEPVQVALEHPYDATKAIGTVPLGSGALCASASNRRAWGDGLHHVLDGTTGAPVRTVVAAWALADTALEADALATALFLVPAEDLERHFRFSWLKVFSNGSAEYSAEFEGRLFT</sequence>
<dbReference type="PANTHER" id="PTHR30040">
    <property type="entry name" value="THIAMINE BIOSYNTHESIS LIPOPROTEIN APBE"/>
    <property type="match status" value="1"/>
</dbReference>
<dbReference type="AlphaFoldDB" id="A0A328HAN0"/>
<proteinExistence type="predicted"/>
<keyword evidence="6" id="KW-0479">Metal-binding</keyword>
<keyword evidence="7" id="KW-0274">FAD</keyword>
<accession>A0A328HAN0</accession>
<dbReference type="Pfam" id="PF02424">
    <property type="entry name" value="ApbE"/>
    <property type="match status" value="1"/>
</dbReference>
<name>A0A328HAN0_ARTGO</name>
<dbReference type="RefSeq" id="WP_111905877.1">
    <property type="nucleotide sequence ID" value="NZ_QLNP01000105.1"/>
</dbReference>
<comment type="cofactor">
    <cofactor evidence="1">
        <name>Mg(2+)</name>
        <dbReference type="ChEBI" id="CHEBI:18420"/>
    </cofactor>
</comment>
<evidence type="ECO:0000256" key="8">
    <source>
        <dbReference type="ARBA" id="ARBA00022842"/>
    </source>
</evidence>
<dbReference type="Proteomes" id="UP000249166">
    <property type="component" value="Unassembled WGS sequence"/>
</dbReference>
<protein>
    <recommendedName>
        <fullName evidence="3">FAD:protein FMN transferase</fullName>
        <ecNumber evidence="2">2.7.1.180</ecNumber>
    </recommendedName>
    <alternativeName>
        <fullName evidence="9">Flavin transferase</fullName>
    </alternativeName>
</protein>
<evidence type="ECO:0000256" key="4">
    <source>
        <dbReference type="ARBA" id="ARBA00022630"/>
    </source>
</evidence>
<dbReference type="EMBL" id="QLNP01000105">
    <property type="protein sequence ID" value="RAM35204.1"/>
    <property type="molecule type" value="Genomic_DNA"/>
</dbReference>
<dbReference type="InterPro" id="IPR024932">
    <property type="entry name" value="ApbE"/>
</dbReference>
<evidence type="ECO:0000256" key="7">
    <source>
        <dbReference type="ARBA" id="ARBA00022827"/>
    </source>
</evidence>
<evidence type="ECO:0000313" key="12">
    <source>
        <dbReference type="Proteomes" id="UP000249166"/>
    </source>
</evidence>
<comment type="catalytic activity">
    <reaction evidence="10">
        <text>L-threonyl-[protein] + FAD = FMN-L-threonyl-[protein] + AMP + H(+)</text>
        <dbReference type="Rhea" id="RHEA:36847"/>
        <dbReference type="Rhea" id="RHEA-COMP:11060"/>
        <dbReference type="Rhea" id="RHEA-COMP:11061"/>
        <dbReference type="ChEBI" id="CHEBI:15378"/>
        <dbReference type="ChEBI" id="CHEBI:30013"/>
        <dbReference type="ChEBI" id="CHEBI:57692"/>
        <dbReference type="ChEBI" id="CHEBI:74257"/>
        <dbReference type="ChEBI" id="CHEBI:456215"/>
        <dbReference type="EC" id="2.7.1.180"/>
    </reaction>
</comment>